<evidence type="ECO:0000313" key="6">
    <source>
        <dbReference type="EMBL" id="KOF02655.1"/>
    </source>
</evidence>
<keyword evidence="4" id="KW-0472">Membrane</keyword>
<keyword evidence="3" id="KW-0012">Acyltransferase</keyword>
<feature type="domain" description="Phospholipid/glycerol acyltransferase" evidence="5">
    <location>
        <begin position="74"/>
        <end position="188"/>
    </location>
</feature>
<dbReference type="PANTHER" id="PTHR10434">
    <property type="entry name" value="1-ACYL-SN-GLYCEROL-3-PHOSPHATE ACYLTRANSFERASE"/>
    <property type="match status" value="1"/>
</dbReference>
<dbReference type="AlphaFoldDB" id="A0A0L8AKG9"/>
<protein>
    <recommendedName>
        <fullName evidence="5">Phospholipid/glycerol acyltransferase domain-containing protein</fullName>
    </recommendedName>
</protein>
<dbReference type="PANTHER" id="PTHR10434:SF66">
    <property type="entry name" value="PHOSPHOLIPID_GLYCEROL ACYLTRANSFERASE DOMAIN-CONTAINING PROTEIN"/>
    <property type="match status" value="1"/>
</dbReference>
<name>A0A0L8AKG9_9BACT</name>
<comment type="caution">
    <text evidence="6">The sequence shown here is derived from an EMBL/GenBank/DDBJ whole genome shotgun (WGS) entry which is preliminary data.</text>
</comment>
<proteinExistence type="predicted"/>
<evidence type="ECO:0000256" key="1">
    <source>
        <dbReference type="ARBA" id="ARBA00005189"/>
    </source>
</evidence>
<evidence type="ECO:0000256" key="4">
    <source>
        <dbReference type="SAM" id="Phobius"/>
    </source>
</evidence>
<dbReference type="RefSeq" id="WP_053223594.1">
    <property type="nucleotide sequence ID" value="NZ_JSVA01000010.1"/>
</dbReference>
<dbReference type="OrthoDB" id="9803035at2"/>
<evidence type="ECO:0000256" key="2">
    <source>
        <dbReference type="ARBA" id="ARBA00022679"/>
    </source>
</evidence>
<dbReference type="Proteomes" id="UP000036908">
    <property type="component" value="Unassembled WGS sequence"/>
</dbReference>
<organism evidence="6 7">
    <name type="scientific">Roseivirga seohaensis subsp. aquiponti</name>
    <dbReference type="NCBI Taxonomy" id="1566026"/>
    <lineage>
        <taxon>Bacteria</taxon>
        <taxon>Pseudomonadati</taxon>
        <taxon>Bacteroidota</taxon>
        <taxon>Cytophagia</taxon>
        <taxon>Cytophagales</taxon>
        <taxon>Roseivirgaceae</taxon>
        <taxon>Roseivirga</taxon>
    </lineage>
</organism>
<evidence type="ECO:0000259" key="5">
    <source>
        <dbReference type="SMART" id="SM00563"/>
    </source>
</evidence>
<dbReference type="CDD" id="cd07989">
    <property type="entry name" value="LPLAT_AGPAT-like"/>
    <property type="match status" value="1"/>
</dbReference>
<comment type="pathway">
    <text evidence="1">Lipid metabolism.</text>
</comment>
<dbReference type="EMBL" id="JSVA01000010">
    <property type="protein sequence ID" value="KOF02655.1"/>
    <property type="molecule type" value="Genomic_DNA"/>
</dbReference>
<dbReference type="GO" id="GO:0003841">
    <property type="term" value="F:1-acylglycerol-3-phosphate O-acyltransferase activity"/>
    <property type="evidence" value="ECO:0007669"/>
    <property type="project" value="TreeGrafter"/>
</dbReference>
<dbReference type="InterPro" id="IPR002123">
    <property type="entry name" value="Plipid/glycerol_acylTrfase"/>
</dbReference>
<reference evidence="7" key="1">
    <citation type="submission" date="2014-11" db="EMBL/GenBank/DDBJ databases">
        <title>Genome sequencing of Roseivirga sp. D-25.</title>
        <authorList>
            <person name="Selvaratnam C."/>
            <person name="Thevarajoo S."/>
            <person name="Goh K.M."/>
            <person name="Eee R."/>
            <person name="Chan K.-G."/>
            <person name="Chong C.S."/>
        </authorList>
    </citation>
    <scope>NUCLEOTIDE SEQUENCE [LARGE SCALE GENOMIC DNA]</scope>
    <source>
        <strain evidence="7">D-25</strain>
    </source>
</reference>
<dbReference type="GO" id="GO:0006654">
    <property type="term" value="P:phosphatidic acid biosynthetic process"/>
    <property type="evidence" value="ECO:0007669"/>
    <property type="project" value="TreeGrafter"/>
</dbReference>
<keyword evidence="4" id="KW-1133">Transmembrane helix</keyword>
<evidence type="ECO:0000256" key="3">
    <source>
        <dbReference type="ARBA" id="ARBA00023315"/>
    </source>
</evidence>
<accession>A0A0L8AKG9</accession>
<keyword evidence="4" id="KW-0812">Transmembrane</keyword>
<dbReference type="Pfam" id="PF01553">
    <property type="entry name" value="Acyltransferase"/>
    <property type="match status" value="1"/>
</dbReference>
<feature type="transmembrane region" description="Helical" evidence="4">
    <location>
        <begin position="12"/>
        <end position="33"/>
    </location>
</feature>
<sequence>MKTLLKIYSTYGLVIFALVFIVLLPFFLLAIFVKPLEKTAGFLNHVWARLLFFFLFLNRSKIVYEEKLSRKQRYIFCANHFSFLDIPTMGLINHNFKFIGKSSLRKIPLWGYMYSKLHILVDRNSLRDRHASWVKCKEAVANGYSITFFPEGGILSKNPPELGRFKEGSFKIAVEEQIPVVPVTIHNNHLLLPDKKPLIMHRGTISLKVHKPIWPTGTDDFAVHDLMAKVRSIIDEELKLTHHAGR</sequence>
<evidence type="ECO:0000313" key="7">
    <source>
        <dbReference type="Proteomes" id="UP000036908"/>
    </source>
</evidence>
<dbReference type="PATRIC" id="fig|1566026.4.peg.295"/>
<keyword evidence="2" id="KW-0808">Transferase</keyword>
<dbReference type="SMART" id="SM00563">
    <property type="entry name" value="PlsC"/>
    <property type="match status" value="1"/>
</dbReference>
<gene>
    <name evidence="6" type="ORF">OB69_10055</name>
</gene>
<keyword evidence="7" id="KW-1185">Reference proteome</keyword>
<dbReference type="SUPFAM" id="SSF69593">
    <property type="entry name" value="Glycerol-3-phosphate (1)-acyltransferase"/>
    <property type="match status" value="1"/>
</dbReference>